<sequence>MGSPGAQRARARWPLRRAAGSAWRGAQGERGSKNDDDDHACASRRSVRAPRLSEPRGERRARAESERPRLPPWAGGRAKMQSQPPRRQPNHAALPHCGAPARPAASRRAPEPLTSSAGASCGASSAAGAPLLLPLPPEHRARLLVRVGLVRHRGGLPARLSQWCRASGSRARAGR</sequence>
<accession>A0ABN9PVW2</accession>
<comment type="caution">
    <text evidence="2">The sequence shown here is derived from an EMBL/GenBank/DDBJ whole genome shotgun (WGS) entry which is preliminary data.</text>
</comment>
<feature type="region of interest" description="Disordered" evidence="1">
    <location>
        <begin position="1"/>
        <end position="124"/>
    </location>
</feature>
<protein>
    <submittedName>
        <fullName evidence="2">Uncharacterized protein</fullName>
    </submittedName>
</protein>
<evidence type="ECO:0000313" key="2">
    <source>
        <dbReference type="EMBL" id="CAK0797412.1"/>
    </source>
</evidence>
<feature type="compositionally biased region" description="Basic and acidic residues" evidence="1">
    <location>
        <begin position="51"/>
        <end position="69"/>
    </location>
</feature>
<dbReference type="Proteomes" id="UP001189429">
    <property type="component" value="Unassembled WGS sequence"/>
</dbReference>
<gene>
    <name evidence="2" type="ORF">PCOR1329_LOCUS6500</name>
</gene>
<keyword evidence="3" id="KW-1185">Reference proteome</keyword>
<feature type="non-terminal residue" evidence="2">
    <location>
        <position position="175"/>
    </location>
</feature>
<reference evidence="2" key="1">
    <citation type="submission" date="2023-10" db="EMBL/GenBank/DDBJ databases">
        <authorList>
            <person name="Chen Y."/>
            <person name="Shah S."/>
            <person name="Dougan E. K."/>
            <person name="Thang M."/>
            <person name="Chan C."/>
        </authorList>
    </citation>
    <scope>NUCLEOTIDE SEQUENCE [LARGE SCALE GENOMIC DNA]</scope>
</reference>
<proteinExistence type="predicted"/>
<organism evidence="2 3">
    <name type="scientific">Prorocentrum cordatum</name>
    <dbReference type="NCBI Taxonomy" id="2364126"/>
    <lineage>
        <taxon>Eukaryota</taxon>
        <taxon>Sar</taxon>
        <taxon>Alveolata</taxon>
        <taxon>Dinophyceae</taxon>
        <taxon>Prorocentrales</taxon>
        <taxon>Prorocentraceae</taxon>
        <taxon>Prorocentrum</taxon>
    </lineage>
</organism>
<dbReference type="EMBL" id="CAUYUJ010001744">
    <property type="protein sequence ID" value="CAK0797412.1"/>
    <property type="molecule type" value="Genomic_DNA"/>
</dbReference>
<feature type="compositionally biased region" description="Low complexity" evidence="1">
    <location>
        <begin position="115"/>
        <end position="124"/>
    </location>
</feature>
<feature type="compositionally biased region" description="Basic and acidic residues" evidence="1">
    <location>
        <begin position="30"/>
        <end position="41"/>
    </location>
</feature>
<evidence type="ECO:0000256" key="1">
    <source>
        <dbReference type="SAM" id="MobiDB-lite"/>
    </source>
</evidence>
<name>A0ABN9PVW2_9DINO</name>
<evidence type="ECO:0000313" key="3">
    <source>
        <dbReference type="Proteomes" id="UP001189429"/>
    </source>
</evidence>